<dbReference type="AlphaFoldDB" id="A0A6C0BGW0"/>
<sequence>MEFPRSLFNVRKIAPGDILVVKCYLGNDEDHSLEVPGMYERIWVIKTTYVRWFRGTRGNDVFVRGYFFSNNGMSVEQPLSLQSLQDATSFHESYILDVYEEDENPLVLSRHNIRNIKRRLQRLH</sequence>
<proteinExistence type="predicted"/>
<reference evidence="1" key="1">
    <citation type="journal article" date="2020" name="Nature">
        <title>Giant virus diversity and host interactions through global metagenomics.</title>
        <authorList>
            <person name="Schulz F."/>
            <person name="Roux S."/>
            <person name="Paez-Espino D."/>
            <person name="Jungbluth S."/>
            <person name="Walsh D.A."/>
            <person name="Denef V.J."/>
            <person name="McMahon K.D."/>
            <person name="Konstantinidis K.T."/>
            <person name="Eloe-Fadrosh E.A."/>
            <person name="Kyrpides N.C."/>
            <person name="Woyke T."/>
        </authorList>
    </citation>
    <scope>NUCLEOTIDE SEQUENCE</scope>
    <source>
        <strain evidence="1">GVMAG-M-3300010354-11</strain>
    </source>
</reference>
<accession>A0A6C0BGW0</accession>
<organism evidence="1">
    <name type="scientific">viral metagenome</name>
    <dbReference type="NCBI Taxonomy" id="1070528"/>
    <lineage>
        <taxon>unclassified sequences</taxon>
        <taxon>metagenomes</taxon>
        <taxon>organismal metagenomes</taxon>
    </lineage>
</organism>
<protein>
    <submittedName>
        <fullName evidence="1">Uncharacterized protein</fullName>
    </submittedName>
</protein>
<name>A0A6C0BGW0_9ZZZZ</name>
<dbReference type="EMBL" id="MN739142">
    <property type="protein sequence ID" value="QHS90638.1"/>
    <property type="molecule type" value="Genomic_DNA"/>
</dbReference>
<evidence type="ECO:0000313" key="1">
    <source>
        <dbReference type="EMBL" id="QHS90638.1"/>
    </source>
</evidence>